<dbReference type="AlphaFoldDB" id="A0A8J3GF06"/>
<evidence type="ECO:0000256" key="1">
    <source>
        <dbReference type="SAM" id="Phobius"/>
    </source>
</evidence>
<dbReference type="EMBL" id="BMXG01000018">
    <property type="protein sequence ID" value="GHC07883.1"/>
    <property type="molecule type" value="Genomic_DNA"/>
</dbReference>
<feature type="domain" description="Ice-binding protein C-terminal" evidence="3">
    <location>
        <begin position="239"/>
        <end position="264"/>
    </location>
</feature>
<comment type="caution">
    <text evidence="4">The sequence shown here is derived from an EMBL/GenBank/DDBJ whole genome shotgun (WGS) entry which is preliminary data.</text>
</comment>
<evidence type="ECO:0000259" key="3">
    <source>
        <dbReference type="Pfam" id="PF07589"/>
    </source>
</evidence>
<keyword evidence="5" id="KW-1185">Reference proteome</keyword>
<accession>A0A8J3GF06</accession>
<reference evidence="4" key="1">
    <citation type="journal article" date="2014" name="Int. J. Syst. Evol. Microbiol.">
        <title>Complete genome sequence of Corynebacterium casei LMG S-19264T (=DSM 44701T), isolated from a smear-ripened cheese.</title>
        <authorList>
            <consortium name="US DOE Joint Genome Institute (JGI-PGF)"/>
            <person name="Walter F."/>
            <person name="Albersmeier A."/>
            <person name="Kalinowski J."/>
            <person name="Ruckert C."/>
        </authorList>
    </citation>
    <scope>NUCLEOTIDE SEQUENCE</scope>
    <source>
        <strain evidence="4">KCTC 12870</strain>
    </source>
</reference>
<dbReference type="Pfam" id="PF07589">
    <property type="entry name" value="PEP-CTERM"/>
    <property type="match status" value="1"/>
</dbReference>
<dbReference type="InterPro" id="IPR013424">
    <property type="entry name" value="Ice-binding_C"/>
</dbReference>
<keyword evidence="1" id="KW-1133">Transmembrane helix</keyword>
<sequence>MRFIAPLLALCLLPTFPDIGASVIVFDDFGPSGTNSALSGRTPVTSPGNDWIGYSSGTSFGWQVSDGEAQYGSSSVQNGMAGILLSANYFADNPNVYSLKSTMSMTDIDATTWYGVGFSESIGTVPDRGFYIAGPTEGRPWIFARNNGELNVRAGGATGSTIYSQTGKDFSSFEMELVLDTSVANWTVDAFFNGVQLDLNGGSIGMTYTYSTNPSSLGAIGFSSSANAQGTIQSITLETIPEPQTYAIILGAVCLVGLIARRRR</sequence>
<feature type="signal peptide" evidence="2">
    <location>
        <begin position="1"/>
        <end position="20"/>
    </location>
</feature>
<proteinExistence type="predicted"/>
<keyword evidence="1" id="KW-0472">Membrane</keyword>
<keyword evidence="2" id="KW-0732">Signal</keyword>
<reference evidence="4" key="2">
    <citation type="submission" date="2020-09" db="EMBL/GenBank/DDBJ databases">
        <authorList>
            <person name="Sun Q."/>
            <person name="Kim S."/>
        </authorList>
    </citation>
    <scope>NUCLEOTIDE SEQUENCE</scope>
    <source>
        <strain evidence="4">KCTC 12870</strain>
    </source>
</reference>
<dbReference type="Proteomes" id="UP000642829">
    <property type="component" value="Unassembled WGS sequence"/>
</dbReference>
<evidence type="ECO:0000313" key="5">
    <source>
        <dbReference type="Proteomes" id="UP000642829"/>
    </source>
</evidence>
<feature type="chain" id="PRO_5035184226" description="Ice-binding protein C-terminal domain-containing protein" evidence="2">
    <location>
        <begin position="21"/>
        <end position="264"/>
    </location>
</feature>
<feature type="transmembrane region" description="Helical" evidence="1">
    <location>
        <begin position="243"/>
        <end position="260"/>
    </location>
</feature>
<name>A0A8J3GF06_9BACT</name>
<keyword evidence="1" id="KW-0812">Transmembrane</keyword>
<protein>
    <recommendedName>
        <fullName evidence="3">Ice-binding protein C-terminal domain-containing protein</fullName>
    </recommendedName>
</protein>
<organism evidence="4 5">
    <name type="scientific">Cerasicoccus arenae</name>
    <dbReference type="NCBI Taxonomy" id="424488"/>
    <lineage>
        <taxon>Bacteria</taxon>
        <taxon>Pseudomonadati</taxon>
        <taxon>Verrucomicrobiota</taxon>
        <taxon>Opitutia</taxon>
        <taxon>Puniceicoccales</taxon>
        <taxon>Cerasicoccaceae</taxon>
        <taxon>Cerasicoccus</taxon>
    </lineage>
</organism>
<evidence type="ECO:0000256" key="2">
    <source>
        <dbReference type="SAM" id="SignalP"/>
    </source>
</evidence>
<dbReference type="RefSeq" id="WP_189515982.1">
    <property type="nucleotide sequence ID" value="NZ_BMXG01000018.1"/>
</dbReference>
<evidence type="ECO:0000313" key="4">
    <source>
        <dbReference type="EMBL" id="GHC07883.1"/>
    </source>
</evidence>
<gene>
    <name evidence="4" type="ORF">GCM10007047_26370</name>
</gene>